<protein>
    <submittedName>
        <fullName evidence="1">Uncharacterized protein</fullName>
    </submittedName>
</protein>
<accession>A0A6M8N984</accession>
<reference evidence="1 2" key="1">
    <citation type="submission" date="2017-09" db="EMBL/GenBank/DDBJ databases">
        <title>Genomics of the genus Arcobacter.</title>
        <authorList>
            <person name="Perez-Cataluna A."/>
            <person name="Figueras M.J."/>
            <person name="Salas-Masso N."/>
        </authorList>
    </citation>
    <scope>NUCLEOTIDE SEQUENCE [LARGE SCALE GENOMIC DNA]</scope>
    <source>
        <strain evidence="1 2">CECT 7834</strain>
    </source>
</reference>
<gene>
    <name evidence="1" type="ORF">CP963_06665</name>
</gene>
<dbReference type="Proteomes" id="UP000290378">
    <property type="component" value="Unassembled WGS sequence"/>
</dbReference>
<sequence length="125" mass="14517">MIENIVENMKNLVNDLKESINLDILDIKEAKHEQLLKRNDKKHFIIDEIIRLKAELNKELIKKIQEGIDVNIYRDSVDSLEKELKDLYELNKKLASIVMPVQQLYKDLVSEISAANGGRIFDIKA</sequence>
<dbReference type="RefSeq" id="WP_129013426.1">
    <property type="nucleotide sequence ID" value="NZ_CBCSEI010000011.1"/>
</dbReference>
<organism evidence="1 2">
    <name type="scientific">Arcobacter cloacae</name>
    <dbReference type="NCBI Taxonomy" id="1054034"/>
    <lineage>
        <taxon>Bacteria</taxon>
        <taxon>Pseudomonadati</taxon>
        <taxon>Campylobacterota</taxon>
        <taxon>Epsilonproteobacteria</taxon>
        <taxon>Campylobacterales</taxon>
        <taxon>Arcobacteraceae</taxon>
        <taxon>Arcobacter</taxon>
    </lineage>
</organism>
<proteinExistence type="predicted"/>
<evidence type="ECO:0000313" key="2">
    <source>
        <dbReference type="Proteomes" id="UP000290378"/>
    </source>
</evidence>
<evidence type="ECO:0000313" key="1">
    <source>
        <dbReference type="EMBL" id="RXI41445.1"/>
    </source>
</evidence>
<dbReference type="AlphaFoldDB" id="A0A6M8N984"/>
<keyword evidence="2" id="KW-1185">Reference proteome</keyword>
<name>A0A6M8N984_9BACT</name>
<comment type="caution">
    <text evidence="1">The sequence shown here is derived from an EMBL/GenBank/DDBJ whole genome shotgun (WGS) entry which is preliminary data.</text>
</comment>
<dbReference type="EMBL" id="NXII01000007">
    <property type="protein sequence ID" value="RXI41445.1"/>
    <property type="molecule type" value="Genomic_DNA"/>
</dbReference>